<dbReference type="InterPro" id="IPR033897">
    <property type="entry name" value="SRF-like_MADS-box"/>
</dbReference>
<dbReference type="GO" id="GO:0045944">
    <property type="term" value="P:positive regulation of transcription by RNA polymerase II"/>
    <property type="evidence" value="ECO:0007669"/>
    <property type="project" value="InterPro"/>
</dbReference>
<keyword evidence="10" id="KW-0472">Membrane</keyword>
<keyword evidence="4" id="KW-0805">Transcription regulation</keyword>
<comment type="catalytic activity">
    <reaction evidence="9">
        <text>a quinone + NADPH + H(+) = a quinol + NADP(+)</text>
        <dbReference type="Rhea" id="RHEA:46164"/>
        <dbReference type="ChEBI" id="CHEBI:15378"/>
        <dbReference type="ChEBI" id="CHEBI:24646"/>
        <dbReference type="ChEBI" id="CHEBI:57783"/>
        <dbReference type="ChEBI" id="CHEBI:58349"/>
        <dbReference type="ChEBI" id="CHEBI:132124"/>
        <dbReference type="EC" id="1.6.5.2"/>
    </reaction>
</comment>
<dbReference type="PANTHER" id="PTHR30546:SF23">
    <property type="entry name" value="FLAVOPROTEIN-LIKE PROTEIN YCP4-RELATED"/>
    <property type="match status" value="1"/>
</dbReference>
<feature type="domain" description="MADS-box" evidence="11">
    <location>
        <begin position="1"/>
        <end position="49"/>
    </location>
</feature>
<dbReference type="Gene3D" id="3.40.1810.10">
    <property type="entry name" value="Transcription factor, MADS-box"/>
    <property type="match status" value="1"/>
</dbReference>
<dbReference type="AlphaFoldDB" id="A0A803NEJ2"/>
<dbReference type="InterPro" id="IPR002100">
    <property type="entry name" value="TF_MADSbox"/>
</dbReference>
<dbReference type="GO" id="GO:0003955">
    <property type="term" value="F:NAD(P)H dehydrogenase (quinone) activity"/>
    <property type="evidence" value="ECO:0007669"/>
    <property type="project" value="UniProtKB-EC"/>
</dbReference>
<dbReference type="PROSITE" id="PS50066">
    <property type="entry name" value="MADS_BOX_2"/>
    <property type="match status" value="1"/>
</dbReference>
<keyword evidence="10" id="KW-1133">Transmembrane helix</keyword>
<organism evidence="12 13">
    <name type="scientific">Chenopodium quinoa</name>
    <name type="common">Quinoa</name>
    <dbReference type="NCBI Taxonomy" id="63459"/>
    <lineage>
        <taxon>Eukaryota</taxon>
        <taxon>Viridiplantae</taxon>
        <taxon>Streptophyta</taxon>
        <taxon>Embryophyta</taxon>
        <taxon>Tracheophyta</taxon>
        <taxon>Spermatophyta</taxon>
        <taxon>Magnoliopsida</taxon>
        <taxon>eudicotyledons</taxon>
        <taxon>Gunneridae</taxon>
        <taxon>Pentapetalae</taxon>
        <taxon>Caryophyllales</taxon>
        <taxon>Chenopodiaceae</taxon>
        <taxon>Chenopodioideae</taxon>
        <taxon>Atripliceae</taxon>
        <taxon>Chenopodium</taxon>
    </lineage>
</organism>
<dbReference type="InterPro" id="IPR036879">
    <property type="entry name" value="TF_MADSbox_sf"/>
</dbReference>
<reference evidence="12" key="2">
    <citation type="submission" date="2021-03" db="UniProtKB">
        <authorList>
            <consortium name="EnsemblPlants"/>
        </authorList>
    </citation>
    <scope>IDENTIFICATION</scope>
</reference>
<dbReference type="Pfam" id="PF00319">
    <property type="entry name" value="SRF-TF"/>
    <property type="match status" value="1"/>
</dbReference>
<evidence type="ECO:0000256" key="8">
    <source>
        <dbReference type="ARBA" id="ARBA00047678"/>
    </source>
</evidence>
<feature type="transmembrane region" description="Helical" evidence="10">
    <location>
        <begin position="116"/>
        <end position="137"/>
    </location>
</feature>
<dbReference type="Gene3D" id="3.40.50.360">
    <property type="match status" value="1"/>
</dbReference>
<dbReference type="GO" id="GO:0000987">
    <property type="term" value="F:cis-regulatory region sequence-specific DNA binding"/>
    <property type="evidence" value="ECO:0007669"/>
    <property type="project" value="InterPro"/>
</dbReference>
<keyword evidence="10" id="KW-0812">Transmembrane</keyword>
<evidence type="ECO:0000256" key="10">
    <source>
        <dbReference type="SAM" id="Phobius"/>
    </source>
</evidence>
<dbReference type="SUPFAM" id="SSF52218">
    <property type="entry name" value="Flavoproteins"/>
    <property type="match status" value="1"/>
</dbReference>
<dbReference type="Gramene" id="AUR62044546-RA">
    <property type="protein sequence ID" value="AUR62044546-RA:cds"/>
    <property type="gene ID" value="AUR62044546"/>
</dbReference>
<reference evidence="12" key="1">
    <citation type="journal article" date="2017" name="Nature">
        <title>The genome of Chenopodium quinoa.</title>
        <authorList>
            <person name="Jarvis D.E."/>
            <person name="Ho Y.S."/>
            <person name="Lightfoot D.J."/>
            <person name="Schmoeckel S.M."/>
            <person name="Li B."/>
            <person name="Borm T.J.A."/>
            <person name="Ohyanagi H."/>
            <person name="Mineta K."/>
            <person name="Michell C.T."/>
            <person name="Saber N."/>
            <person name="Kharbatia N.M."/>
            <person name="Rupper R.R."/>
            <person name="Sharp A.R."/>
            <person name="Dally N."/>
            <person name="Boughton B.A."/>
            <person name="Woo Y.H."/>
            <person name="Gao G."/>
            <person name="Schijlen E.G.W.M."/>
            <person name="Guo X."/>
            <person name="Momin A.A."/>
            <person name="Negrao S."/>
            <person name="Al-Babili S."/>
            <person name="Gehring C."/>
            <person name="Roessner U."/>
            <person name="Jung C."/>
            <person name="Murphy K."/>
            <person name="Arold S.T."/>
            <person name="Gojobori T."/>
            <person name="van der Linden C.G."/>
            <person name="van Loo E.N."/>
            <person name="Jellen E.N."/>
            <person name="Maughan P.J."/>
            <person name="Tester M."/>
        </authorList>
    </citation>
    <scope>NUCLEOTIDE SEQUENCE [LARGE SCALE GENOMIC DNA]</scope>
    <source>
        <strain evidence="12">cv. PI 614886</strain>
    </source>
</reference>
<dbReference type="GO" id="GO:0005634">
    <property type="term" value="C:nucleus"/>
    <property type="evidence" value="ECO:0007669"/>
    <property type="project" value="UniProtKB-SubCell"/>
</dbReference>
<dbReference type="EnsemblPlants" id="AUR62044546-RA">
    <property type="protein sequence ID" value="AUR62044546-RA:cds"/>
    <property type="gene ID" value="AUR62044546"/>
</dbReference>
<dbReference type="SUPFAM" id="SSF55455">
    <property type="entry name" value="SRF-like"/>
    <property type="match status" value="1"/>
</dbReference>
<evidence type="ECO:0000259" key="11">
    <source>
        <dbReference type="PROSITE" id="PS50066"/>
    </source>
</evidence>
<evidence type="ECO:0000256" key="7">
    <source>
        <dbReference type="ARBA" id="ARBA00023242"/>
    </source>
</evidence>
<evidence type="ECO:0000256" key="2">
    <source>
        <dbReference type="ARBA" id="ARBA00006961"/>
    </source>
</evidence>
<comment type="similarity">
    <text evidence="2">Belongs to the WrbA family.</text>
</comment>
<evidence type="ECO:0000256" key="1">
    <source>
        <dbReference type="ARBA" id="ARBA00004123"/>
    </source>
</evidence>
<dbReference type="Proteomes" id="UP000596660">
    <property type="component" value="Unplaced"/>
</dbReference>
<evidence type="ECO:0000256" key="6">
    <source>
        <dbReference type="ARBA" id="ARBA00023163"/>
    </source>
</evidence>
<keyword evidence="7" id="KW-0539">Nucleus</keyword>
<dbReference type="EC" id="1.6.5.2" evidence="3"/>
<keyword evidence="5" id="KW-0238">DNA-binding</keyword>
<dbReference type="PRINTS" id="PR00404">
    <property type="entry name" value="MADSDOMAIN"/>
</dbReference>
<dbReference type="PANTHER" id="PTHR30546">
    <property type="entry name" value="FLAVODOXIN-RELATED PROTEIN WRBA-RELATED"/>
    <property type="match status" value="1"/>
</dbReference>
<evidence type="ECO:0000256" key="9">
    <source>
        <dbReference type="ARBA" id="ARBA00048983"/>
    </source>
</evidence>
<dbReference type="GO" id="GO:0046983">
    <property type="term" value="F:protein dimerization activity"/>
    <property type="evidence" value="ECO:0007669"/>
    <property type="project" value="InterPro"/>
</dbReference>
<comment type="catalytic activity">
    <reaction evidence="8">
        <text>a quinone + NADH + H(+) = a quinol + NAD(+)</text>
        <dbReference type="Rhea" id="RHEA:46160"/>
        <dbReference type="ChEBI" id="CHEBI:15378"/>
        <dbReference type="ChEBI" id="CHEBI:24646"/>
        <dbReference type="ChEBI" id="CHEBI:57540"/>
        <dbReference type="ChEBI" id="CHEBI:57945"/>
        <dbReference type="ChEBI" id="CHEBI:132124"/>
        <dbReference type="EC" id="1.6.5.2"/>
    </reaction>
</comment>
<keyword evidence="13" id="KW-1185">Reference proteome</keyword>
<dbReference type="SMART" id="SM00432">
    <property type="entry name" value="MADS"/>
    <property type="match status" value="1"/>
</dbReference>
<evidence type="ECO:0000256" key="3">
    <source>
        <dbReference type="ARBA" id="ARBA00012648"/>
    </source>
</evidence>
<dbReference type="Pfam" id="PF03358">
    <property type="entry name" value="FMN_red"/>
    <property type="match status" value="1"/>
</dbReference>
<proteinExistence type="inferred from homology"/>
<evidence type="ECO:0000313" key="12">
    <source>
        <dbReference type="EnsemblPlants" id="AUR62044546-RA:cds"/>
    </source>
</evidence>
<dbReference type="GO" id="GO:0000981">
    <property type="term" value="F:DNA-binding transcription factor activity, RNA polymerase II-specific"/>
    <property type="evidence" value="ECO:0007669"/>
    <property type="project" value="InterPro"/>
</dbReference>
<evidence type="ECO:0000313" key="13">
    <source>
        <dbReference type="Proteomes" id="UP000596660"/>
    </source>
</evidence>
<dbReference type="InterPro" id="IPR029039">
    <property type="entry name" value="Flavoprotein-like_sf"/>
</dbReference>
<dbReference type="FunFam" id="3.40.1810.10:FF:000018">
    <property type="entry name" value="agamous-like MADS-box protein AGL80"/>
    <property type="match status" value="1"/>
</dbReference>
<comment type="subcellular location">
    <subcellularLocation>
        <location evidence="1">Nucleus</location>
    </subcellularLocation>
</comment>
<accession>A0A803NEJ2</accession>
<keyword evidence="6" id="KW-0804">Transcription</keyword>
<dbReference type="GO" id="GO:0016020">
    <property type="term" value="C:membrane"/>
    <property type="evidence" value="ECO:0007669"/>
    <property type="project" value="TreeGrafter"/>
</dbReference>
<evidence type="ECO:0000256" key="4">
    <source>
        <dbReference type="ARBA" id="ARBA00023015"/>
    </source>
</evidence>
<protein>
    <recommendedName>
        <fullName evidence="3">NAD(P)H dehydrogenase (quinone)</fullName>
        <ecNumber evidence="3">1.6.5.2</ecNumber>
    </recommendedName>
</protein>
<dbReference type="InterPro" id="IPR005025">
    <property type="entry name" value="FMN_Rdtase-like_dom"/>
</dbReference>
<name>A0A803NEJ2_CHEQI</name>
<sequence length="229" mass="25747">MTRKKVKLAFIANDSARKATYKKRKRGLLKKMDELTTLCDVKACAILYSPYETRPVVWPAPSGAKDVIASFKRLPEMEKVKKMVSQEEFLRQRVAKAHEQLKKQQKDNREKDMTHVMYQCLAGAFVIVFHGSILWNFKFVVCSYYSMYGHVEKLAEEILKGAASIEGVEAKTLADGFLFGFPTRFGMMAAQFKAFMDATGGLWRTQQLAGKPAGIFYSTGSQGGGQETT</sequence>
<evidence type="ECO:0000256" key="5">
    <source>
        <dbReference type="ARBA" id="ARBA00023125"/>
    </source>
</evidence>
<dbReference type="CDD" id="cd00266">
    <property type="entry name" value="MADS_SRF_like"/>
    <property type="match status" value="1"/>
</dbReference>